<reference evidence="2 3" key="1">
    <citation type="journal article" date="2020" name="Front. Microbiol.">
        <title>Single-cell genomics of novel Actinobacteria with the Wood-Ljungdahl pathway discovered in a serpentinizing system.</title>
        <authorList>
            <person name="Merino N."/>
            <person name="Kawai M."/>
            <person name="Boyd E.S."/>
            <person name="Colman D.R."/>
            <person name="McGlynn S.E."/>
            <person name="Nealson K.H."/>
            <person name="Kurokawa K."/>
            <person name="Hongoh Y."/>
        </authorList>
    </citation>
    <scope>NUCLEOTIDE SEQUENCE [LARGE SCALE GENOMIC DNA]</scope>
    <source>
        <strain evidence="2 3">S33</strain>
    </source>
</reference>
<keyword evidence="1" id="KW-0812">Transmembrane</keyword>
<keyword evidence="3" id="KW-1185">Reference proteome</keyword>
<dbReference type="Proteomes" id="UP000591948">
    <property type="component" value="Unassembled WGS sequence"/>
</dbReference>
<accession>A0A6V8P7U1</accession>
<evidence type="ECO:0000313" key="2">
    <source>
        <dbReference type="EMBL" id="GFP28702.1"/>
    </source>
</evidence>
<name>A0A6V8P7U1_9ACTN</name>
<keyword evidence="1" id="KW-0472">Membrane</keyword>
<keyword evidence="1" id="KW-1133">Transmembrane helix</keyword>
<comment type="caution">
    <text evidence="2">The sequence shown here is derived from an EMBL/GenBank/DDBJ whole genome shotgun (WGS) entry which is preliminary data.</text>
</comment>
<dbReference type="EMBL" id="BLRY01000357">
    <property type="protein sequence ID" value="GFP28702.1"/>
    <property type="molecule type" value="Genomic_DNA"/>
</dbReference>
<evidence type="ECO:0000313" key="3">
    <source>
        <dbReference type="Proteomes" id="UP000591948"/>
    </source>
</evidence>
<proteinExistence type="predicted"/>
<protein>
    <submittedName>
        <fullName evidence="2">Uncharacterized protein</fullName>
    </submittedName>
</protein>
<sequence>MGKEGLDPLIKGGTLAMRKHLIYLLIIPLSFFLVSHTIPFFYGIGMSFYDGQGNF</sequence>
<organism evidence="2 3">
    <name type="scientific">Candidatus Hakubella thermalkaliphila</name>
    <dbReference type="NCBI Taxonomy" id="2754717"/>
    <lineage>
        <taxon>Bacteria</taxon>
        <taxon>Bacillati</taxon>
        <taxon>Actinomycetota</taxon>
        <taxon>Actinomycetota incertae sedis</taxon>
        <taxon>Candidatus Hakubellales</taxon>
        <taxon>Candidatus Hakubellaceae</taxon>
        <taxon>Candidatus Hakubella</taxon>
    </lineage>
</organism>
<evidence type="ECO:0000256" key="1">
    <source>
        <dbReference type="SAM" id="Phobius"/>
    </source>
</evidence>
<feature type="non-terminal residue" evidence="2">
    <location>
        <position position="55"/>
    </location>
</feature>
<gene>
    <name evidence="2" type="ORF">HKBW3S33_02116</name>
</gene>
<feature type="transmembrane region" description="Helical" evidence="1">
    <location>
        <begin position="21"/>
        <end position="42"/>
    </location>
</feature>
<dbReference type="AlphaFoldDB" id="A0A6V8P7U1"/>